<dbReference type="RefSeq" id="WP_323295240.1">
    <property type="nucleotide sequence ID" value="NZ_JAYFUM010000003.1"/>
</dbReference>
<evidence type="ECO:0000313" key="4">
    <source>
        <dbReference type="EMBL" id="MEA5138074.1"/>
    </source>
</evidence>
<evidence type="ECO:0000313" key="5">
    <source>
        <dbReference type="Proteomes" id="UP001302949"/>
    </source>
</evidence>
<dbReference type="InterPro" id="IPR036942">
    <property type="entry name" value="Beta-barrel_TonB_sf"/>
</dbReference>
<gene>
    <name evidence="4" type="ORF">VB248_02950</name>
</gene>
<evidence type="ECO:0008006" key="6">
    <source>
        <dbReference type="Google" id="ProtNLM"/>
    </source>
</evidence>
<evidence type="ECO:0000256" key="1">
    <source>
        <dbReference type="ARBA" id="ARBA00004442"/>
    </source>
</evidence>
<accession>A0ABU5Q5J7</accession>
<dbReference type="Gene3D" id="2.40.170.20">
    <property type="entry name" value="TonB-dependent receptor, beta-barrel domain"/>
    <property type="match status" value="1"/>
</dbReference>
<comment type="caution">
    <text evidence="4">The sequence shown here is derived from an EMBL/GenBank/DDBJ whole genome shotgun (WGS) entry which is preliminary data.</text>
</comment>
<evidence type="ECO:0000256" key="2">
    <source>
        <dbReference type="ARBA" id="ARBA00023136"/>
    </source>
</evidence>
<dbReference type="EMBL" id="JAYFUM010000003">
    <property type="protein sequence ID" value="MEA5138074.1"/>
    <property type="molecule type" value="Genomic_DNA"/>
</dbReference>
<protein>
    <recommendedName>
        <fullName evidence="6">TonB-dependent receptor</fullName>
    </recommendedName>
</protein>
<keyword evidence="5" id="KW-1185">Reference proteome</keyword>
<name>A0ABU5Q5J7_9BACT</name>
<dbReference type="Proteomes" id="UP001302949">
    <property type="component" value="Unassembled WGS sequence"/>
</dbReference>
<reference evidence="4 5" key="1">
    <citation type="submission" date="2023-12" db="EMBL/GenBank/DDBJ databases">
        <title>Novel species of the genus Arcicella isolated from rivers.</title>
        <authorList>
            <person name="Lu H."/>
        </authorList>
    </citation>
    <scope>NUCLEOTIDE SEQUENCE [LARGE SCALE GENOMIC DNA]</scope>
    <source>
        <strain evidence="4 5">KCTC 23307</strain>
    </source>
</reference>
<dbReference type="SUPFAM" id="SSF56935">
    <property type="entry name" value="Porins"/>
    <property type="match status" value="1"/>
</dbReference>
<organism evidence="4 5">
    <name type="scientific">Arcicella rigui</name>
    <dbReference type="NCBI Taxonomy" id="797020"/>
    <lineage>
        <taxon>Bacteria</taxon>
        <taxon>Pseudomonadati</taxon>
        <taxon>Bacteroidota</taxon>
        <taxon>Cytophagia</taxon>
        <taxon>Cytophagales</taxon>
        <taxon>Flectobacillaceae</taxon>
        <taxon>Arcicella</taxon>
    </lineage>
</organism>
<keyword evidence="2" id="KW-0472">Membrane</keyword>
<sequence length="564" mass="64574">MPQHLNDTHTKSLYFLLLSLGVSVSVNGQDTKEGKIKTDDIEIIKETKVTLNQANRIFEKIYTNKMSEAKKPIRYEFVERKMPIETPEFSPIVLMPNKTDASNNDYSEKYHNVVRVGIGNYGHTFLEGHGGILTAKDNYHGIYIKHNAFRTGPVAATYSGQSQNQIRVHSRTSFNNVKLDGALGWERRGFDYYAAYIPNIINAPESAFYNSWNKFSFIGNINNINKTAKVDYTFKSNLAYLTSRLKANELVWKGELQGVYPLTEQLSAVLDANVMLSQRQDSTTLYRNLYKLRPTFQFKANTFSVTAGINVVNDREKTTFNNSYLYPVLKVDVQPMEGIKVYAGYEGDVHANTLTSLLSENQWIARFTPLRNTRKLADIYLGGRANLANGLTIEVKGSYASYKDFYVFTNSKADSSRFDVLYSDDTTKVRVTNVSGQVSYQIPQIWKTNFKFDVNMYSNLGNLKEPWHLPFFNATWNNTFTIREKLYVSSDWYVISGLKGKNAQSDQEVKLKPIIDLNLKFTYLLSDHWDVFVSANNILNKSYQRYLYYPTQAVNFLGGMSYSF</sequence>
<keyword evidence="3" id="KW-0998">Cell outer membrane</keyword>
<proteinExistence type="predicted"/>
<evidence type="ECO:0000256" key="3">
    <source>
        <dbReference type="ARBA" id="ARBA00023237"/>
    </source>
</evidence>
<comment type="subcellular location">
    <subcellularLocation>
        <location evidence="1">Cell outer membrane</location>
    </subcellularLocation>
</comment>